<evidence type="ECO:0000256" key="9">
    <source>
        <dbReference type="ARBA" id="ARBA00023170"/>
    </source>
</evidence>
<dbReference type="InterPro" id="IPR010916">
    <property type="entry name" value="TonB_box_CS"/>
</dbReference>
<dbReference type="InterPro" id="IPR012910">
    <property type="entry name" value="Plug_dom"/>
</dbReference>
<dbReference type="PANTHER" id="PTHR30069">
    <property type="entry name" value="TONB-DEPENDENT OUTER MEMBRANE RECEPTOR"/>
    <property type="match status" value="1"/>
</dbReference>
<keyword evidence="5 11" id="KW-0812">Transmembrane</keyword>
<dbReference type="InterPro" id="IPR037066">
    <property type="entry name" value="Plug_dom_sf"/>
</dbReference>
<keyword evidence="4 11" id="KW-1134">Transmembrane beta strand</keyword>
<evidence type="ECO:0000313" key="13">
    <source>
        <dbReference type="EMBL" id="AXB03755.1"/>
    </source>
</evidence>
<dbReference type="GO" id="GO:0044718">
    <property type="term" value="P:siderophore transmembrane transport"/>
    <property type="evidence" value="ECO:0007669"/>
    <property type="project" value="TreeGrafter"/>
</dbReference>
<dbReference type="InterPro" id="IPR010949">
    <property type="entry name" value="TonB_Hb/transfer/lactofer_rcpt"/>
</dbReference>
<dbReference type="PROSITE" id="PS52016">
    <property type="entry name" value="TONB_DEPENDENT_REC_3"/>
    <property type="match status" value="1"/>
</dbReference>
<proteinExistence type="inferred from homology"/>
<evidence type="ECO:0000256" key="6">
    <source>
        <dbReference type="ARBA" id="ARBA00022729"/>
    </source>
</evidence>
<dbReference type="CDD" id="cd01347">
    <property type="entry name" value="ligand_gated_channel"/>
    <property type="match status" value="1"/>
</dbReference>
<evidence type="ECO:0000256" key="2">
    <source>
        <dbReference type="ARBA" id="ARBA00008143"/>
    </source>
</evidence>
<evidence type="ECO:0000256" key="1">
    <source>
        <dbReference type="ARBA" id="ARBA00004571"/>
    </source>
</evidence>
<keyword evidence="6" id="KW-0732">Signal</keyword>
<gene>
    <name evidence="13" type="ORF">C1C91_00660</name>
</gene>
<organism evidence="13 14">
    <name type="scientific">Aeromonas caviae</name>
    <name type="common">Aeromonas punctata</name>
    <dbReference type="NCBI Taxonomy" id="648"/>
    <lineage>
        <taxon>Bacteria</taxon>
        <taxon>Pseudomonadati</taxon>
        <taxon>Pseudomonadota</taxon>
        <taxon>Gammaproteobacteria</taxon>
        <taxon>Aeromonadales</taxon>
        <taxon>Aeromonadaceae</taxon>
        <taxon>Aeromonas</taxon>
    </lineage>
</organism>
<dbReference type="AlphaFoldDB" id="A0A3S5WWR7"/>
<dbReference type="InterPro" id="IPR011276">
    <property type="entry name" value="TonB_haem/Hb_rcpt"/>
</dbReference>
<dbReference type="PANTHER" id="PTHR30069:SF29">
    <property type="entry name" value="HEMOGLOBIN AND HEMOGLOBIN-HAPTOGLOBIN-BINDING PROTEIN 1-RELATED"/>
    <property type="match status" value="1"/>
</dbReference>
<evidence type="ECO:0000256" key="10">
    <source>
        <dbReference type="ARBA" id="ARBA00023237"/>
    </source>
</evidence>
<evidence type="ECO:0000256" key="11">
    <source>
        <dbReference type="PROSITE-ProRule" id="PRU01360"/>
    </source>
</evidence>
<dbReference type="Gene3D" id="2.170.130.10">
    <property type="entry name" value="TonB-dependent receptor, plug domain"/>
    <property type="match status" value="1"/>
</dbReference>
<keyword evidence="7 12" id="KW-0798">TonB box</keyword>
<keyword evidence="9 13" id="KW-0675">Receptor</keyword>
<dbReference type="Proteomes" id="UP000266778">
    <property type="component" value="Chromosome"/>
</dbReference>
<name>A0A3S5WWR7_AERCA</name>
<dbReference type="GO" id="GO:0015344">
    <property type="term" value="F:siderophore uptake transmembrane transporter activity"/>
    <property type="evidence" value="ECO:0007669"/>
    <property type="project" value="TreeGrafter"/>
</dbReference>
<dbReference type="NCBIfam" id="TIGR01786">
    <property type="entry name" value="TonB-hemlactrns"/>
    <property type="match status" value="1"/>
</dbReference>
<dbReference type="EMBL" id="CP025706">
    <property type="protein sequence ID" value="AXB03755.1"/>
    <property type="molecule type" value="Genomic_DNA"/>
</dbReference>
<dbReference type="SUPFAM" id="SSF56935">
    <property type="entry name" value="Porins"/>
    <property type="match status" value="1"/>
</dbReference>
<accession>A0A3S5WWR7</accession>
<evidence type="ECO:0000313" key="14">
    <source>
        <dbReference type="Proteomes" id="UP000266778"/>
    </source>
</evidence>
<reference evidence="13" key="1">
    <citation type="journal article" date="2019" name="J Environ">
        <title>Genetic characterization and potential molecular dissemination mechanism of tet (31) gene in Aeromonas caviae from an oxytetracycline wastewater treatment system.</title>
        <authorList>
            <person name="Shi Y."/>
            <person name="Tian Z."/>
            <person name="Leclercq S.O."/>
            <person name="Zhang H."/>
            <person name="Yang M."/>
            <person name="Zhang Y."/>
        </authorList>
    </citation>
    <scope>NUCLEOTIDE SEQUENCE</scope>
    <source>
        <strain evidence="13">T25-39</strain>
    </source>
</reference>
<sequence length="722" mass="80286">MKIRLLHYWPMLLSGTALAASDPAGVDTTDMPPELKGRETIVVKGQRIEQKLSDVSGSITVITEEDLDRQVATELTDVFKNEPGVSVTGSAGRPQNIIIRGMGGNRVLIIKDGVRVSDGFGADDLNDKVGRFSFDLDDVKQIEVAKGAGSSLHGSDAIGGTIVISTKQPEDYLQGQDAYLGSKVLHDGNSDKQKLSATGAARIRDTEHLLRLSGWQGHETANYDESRIPADLDGLSASTSSRIQLNEHHLLRLELDYFEDNAERDQGPREVPQPDGKWQVRQYHEQGSQRTQGGKLAWEASNLDTILADSLTWSAYGNHSKNTANKRSLLQNDLLSGYPRYRSERELATFTEDRIGTELDVRRDLATGPLAHQLSYGIELERTTHERPVEKLSLEAGIPQPGQSAPFSRARTDRAGVWLGDVASLGQWQFTPTLRMDHQWLTPLDGSNDSNHSWHLSPSLATSYRFNDQWRSWLSYANGFRAPSYDKVYGNIPHYFALPPFEIIANTGLKEETSHSIEWGLSGEGDNWSIKPALFYNRYYNFIDWREVGLRLSDGVILRQYRNVAKAETWGAELAASYWLTQEWELATKLGWVDGEDNKGEALRTLTPLEGNTRLSYQANEWSLGIQADYAAAMSRVPTCGNSLTGRQGDCLESAGWLSFALTADWLVTDALKVNLKLDNLFDTRYTRYQDVAGLEAGTDASLFTQSGRTLSASLRYTFVGI</sequence>
<keyword evidence="3 11" id="KW-0813">Transport</keyword>
<dbReference type="NCBIfam" id="TIGR01785">
    <property type="entry name" value="TonB-hemin"/>
    <property type="match status" value="1"/>
</dbReference>
<dbReference type="InterPro" id="IPR039426">
    <property type="entry name" value="TonB-dep_rcpt-like"/>
</dbReference>
<dbReference type="GO" id="GO:0009279">
    <property type="term" value="C:cell outer membrane"/>
    <property type="evidence" value="ECO:0007669"/>
    <property type="project" value="UniProtKB-SubCell"/>
</dbReference>
<evidence type="ECO:0000256" key="7">
    <source>
        <dbReference type="ARBA" id="ARBA00023077"/>
    </source>
</evidence>
<dbReference type="GO" id="GO:0015232">
    <property type="term" value="F:heme transmembrane transporter activity"/>
    <property type="evidence" value="ECO:0007669"/>
    <property type="project" value="InterPro"/>
</dbReference>
<keyword evidence="8 11" id="KW-0472">Membrane</keyword>
<dbReference type="InterPro" id="IPR036942">
    <property type="entry name" value="Beta-barrel_TonB_sf"/>
</dbReference>
<comment type="similarity">
    <text evidence="2">Belongs to the TonB-dependent receptor family. Hemoglobin/haptoglobin binding protein subfamily.</text>
</comment>
<protein>
    <submittedName>
        <fullName evidence="13">TonB-dependent hemoglobin/transferrin/lactoferrin family receptor</fullName>
    </submittedName>
</protein>
<dbReference type="Gene3D" id="2.40.170.20">
    <property type="entry name" value="TonB-dependent receptor, beta-barrel domain"/>
    <property type="match status" value="1"/>
</dbReference>
<feature type="short sequence motif" description="TonB box" evidence="12">
    <location>
        <begin position="40"/>
        <end position="46"/>
    </location>
</feature>
<evidence type="ECO:0000256" key="4">
    <source>
        <dbReference type="ARBA" id="ARBA00022452"/>
    </source>
</evidence>
<comment type="subcellular location">
    <subcellularLocation>
        <location evidence="1 11">Cell outer membrane</location>
        <topology evidence="1 11">Multi-pass membrane protein</topology>
    </subcellularLocation>
</comment>
<dbReference type="Pfam" id="PF07715">
    <property type="entry name" value="Plug"/>
    <property type="match status" value="1"/>
</dbReference>
<keyword evidence="10 11" id="KW-0998">Cell outer membrane</keyword>
<dbReference type="Pfam" id="PF00593">
    <property type="entry name" value="TonB_dep_Rec_b-barrel"/>
    <property type="match status" value="1"/>
</dbReference>
<evidence type="ECO:0000256" key="12">
    <source>
        <dbReference type="PROSITE-ProRule" id="PRU10143"/>
    </source>
</evidence>
<evidence type="ECO:0000256" key="5">
    <source>
        <dbReference type="ARBA" id="ARBA00022692"/>
    </source>
</evidence>
<dbReference type="InterPro" id="IPR000531">
    <property type="entry name" value="Beta-barrel_TonB"/>
</dbReference>
<dbReference type="PROSITE" id="PS00430">
    <property type="entry name" value="TONB_DEPENDENT_REC_1"/>
    <property type="match status" value="1"/>
</dbReference>
<evidence type="ECO:0000256" key="3">
    <source>
        <dbReference type="ARBA" id="ARBA00022448"/>
    </source>
</evidence>
<evidence type="ECO:0000256" key="8">
    <source>
        <dbReference type="ARBA" id="ARBA00023136"/>
    </source>
</evidence>